<feature type="compositionally biased region" description="Acidic residues" evidence="1">
    <location>
        <begin position="95"/>
        <end position="104"/>
    </location>
</feature>
<dbReference type="EMBL" id="JAAKFY010000006">
    <property type="protein sequence ID" value="KAF3855736.1"/>
    <property type="molecule type" value="Genomic_DNA"/>
</dbReference>
<feature type="compositionally biased region" description="Basic and acidic residues" evidence="1">
    <location>
        <begin position="137"/>
        <end position="147"/>
    </location>
</feature>
<evidence type="ECO:0000313" key="2">
    <source>
        <dbReference type="EMBL" id="KAF3855736.1"/>
    </source>
</evidence>
<proteinExistence type="predicted"/>
<feature type="compositionally biased region" description="Basic and acidic residues" evidence="1">
    <location>
        <begin position="280"/>
        <end position="290"/>
    </location>
</feature>
<feature type="compositionally biased region" description="Acidic residues" evidence="1">
    <location>
        <begin position="238"/>
        <end position="247"/>
    </location>
</feature>
<keyword evidence="3" id="KW-1185">Reference proteome</keyword>
<gene>
    <name evidence="2" type="ORF">F7725_016459</name>
</gene>
<feature type="compositionally biased region" description="Basic and acidic residues" evidence="1">
    <location>
        <begin position="213"/>
        <end position="237"/>
    </location>
</feature>
<protein>
    <submittedName>
        <fullName evidence="2">Uncharacterized protein</fullName>
    </submittedName>
</protein>
<name>A0A7J5Z2C8_DISMA</name>
<feature type="compositionally biased region" description="Acidic residues" evidence="1">
    <location>
        <begin position="381"/>
        <end position="390"/>
    </location>
</feature>
<feature type="compositionally biased region" description="Basic and acidic residues" evidence="1">
    <location>
        <begin position="299"/>
        <end position="345"/>
    </location>
</feature>
<organism evidence="2 3">
    <name type="scientific">Dissostichus mawsoni</name>
    <name type="common">Antarctic cod</name>
    <dbReference type="NCBI Taxonomy" id="36200"/>
    <lineage>
        <taxon>Eukaryota</taxon>
        <taxon>Metazoa</taxon>
        <taxon>Chordata</taxon>
        <taxon>Craniata</taxon>
        <taxon>Vertebrata</taxon>
        <taxon>Euteleostomi</taxon>
        <taxon>Actinopterygii</taxon>
        <taxon>Neopterygii</taxon>
        <taxon>Teleostei</taxon>
        <taxon>Neoteleostei</taxon>
        <taxon>Acanthomorphata</taxon>
        <taxon>Eupercaria</taxon>
        <taxon>Perciformes</taxon>
        <taxon>Notothenioidei</taxon>
        <taxon>Nototheniidae</taxon>
        <taxon>Dissostichus</taxon>
    </lineage>
</organism>
<dbReference type="Proteomes" id="UP000518266">
    <property type="component" value="Unassembled WGS sequence"/>
</dbReference>
<sequence>MPARLRGVLKVAMTARMRRRRQEETLKVFRGLGGQKEEEIRHDGERADKPDETHQDEGVSHGADPTVVQREADSDVALHRHAGQIERRVEGGHDGEDEEEEAGGDAEGVQGVADDVQQRGESQLQHVVHHQVDEEDVARNQTHDVRRVSLLQTVRTPEHKVSGTQHFGREEAEGLGGQKEEEIRHDGERADKPDETHQDEGVSHGADPTVVQREADSDVALHRHAGQIERRVEGGHDGEDEEEEAGGDAEGVQGVADDVQQRGESQLQHVVHHQVDEEDVARNQTHDVRRVSLLQTVRTPEHKVSGAQHFGREEAEGLGGQKEEEIRHDGERADKPDETHQDEGVSHGADPTVVQREADSDVALHRHAGQIERRVEGGHDGEDEEEEAGGDAEGVQGVADDVQQRGESQLQHVVHHQVDEEDVARLPLRVF</sequence>
<dbReference type="AlphaFoldDB" id="A0A7J5Z2C8"/>
<accession>A0A7J5Z2C8</accession>
<feature type="compositionally biased region" description="Basic and acidic residues" evidence="1">
    <location>
        <begin position="35"/>
        <end position="59"/>
    </location>
</feature>
<reference evidence="2 3" key="1">
    <citation type="submission" date="2020-03" db="EMBL/GenBank/DDBJ databases">
        <title>Dissostichus mawsoni Genome sequencing and assembly.</title>
        <authorList>
            <person name="Park H."/>
        </authorList>
    </citation>
    <scope>NUCLEOTIDE SEQUENCE [LARGE SCALE GENOMIC DNA]</scope>
    <source>
        <strain evidence="2">DM0001</strain>
        <tissue evidence="2">Muscle</tissue>
    </source>
</reference>
<evidence type="ECO:0000313" key="3">
    <source>
        <dbReference type="Proteomes" id="UP000518266"/>
    </source>
</evidence>
<feature type="compositionally biased region" description="Basic and acidic residues" evidence="1">
    <location>
        <begin position="356"/>
        <end position="380"/>
    </location>
</feature>
<evidence type="ECO:0000256" key="1">
    <source>
        <dbReference type="SAM" id="MobiDB-lite"/>
    </source>
</evidence>
<feature type="compositionally biased region" description="Basic and acidic residues" evidence="1">
    <location>
        <begin position="156"/>
        <end position="202"/>
    </location>
</feature>
<feature type="region of interest" description="Disordered" evidence="1">
    <location>
        <begin position="28"/>
        <end position="416"/>
    </location>
</feature>
<comment type="caution">
    <text evidence="2">The sequence shown here is derived from an EMBL/GenBank/DDBJ whole genome shotgun (WGS) entry which is preliminary data.</text>
</comment>
<feature type="compositionally biased region" description="Basic and acidic residues" evidence="1">
    <location>
        <begin position="70"/>
        <end position="94"/>
    </location>
</feature>